<dbReference type="AlphaFoldDB" id="A0A9Q3DCL5"/>
<organism evidence="2 3">
    <name type="scientific">Austropuccinia psidii MF-1</name>
    <dbReference type="NCBI Taxonomy" id="1389203"/>
    <lineage>
        <taxon>Eukaryota</taxon>
        <taxon>Fungi</taxon>
        <taxon>Dikarya</taxon>
        <taxon>Basidiomycota</taxon>
        <taxon>Pucciniomycotina</taxon>
        <taxon>Pucciniomycetes</taxon>
        <taxon>Pucciniales</taxon>
        <taxon>Sphaerophragmiaceae</taxon>
        <taxon>Austropuccinia</taxon>
    </lineage>
</organism>
<proteinExistence type="predicted"/>
<protein>
    <submittedName>
        <fullName evidence="2">Uncharacterized protein</fullName>
    </submittedName>
</protein>
<dbReference type="Proteomes" id="UP000765509">
    <property type="component" value="Unassembled WGS sequence"/>
</dbReference>
<evidence type="ECO:0000256" key="1">
    <source>
        <dbReference type="SAM" id="SignalP"/>
    </source>
</evidence>
<evidence type="ECO:0000313" key="2">
    <source>
        <dbReference type="EMBL" id="MBW0498575.1"/>
    </source>
</evidence>
<sequence length="899" mass="105223">MTLFPPLRIFLHLSITFWPAWIRTDFSEFLGLLDHCSTDLFSELSEFEPLPYPSNPHEDYPLIREAETIPSKLPFHPNPNLRINEKGIYNFQEKRPSNHFYDSRFTYEHSRNKQLPCRASWVPQFQSQAHILPPNLLGASPDRNHISQSSNTHGKEIFKSEDSFEKSIHQASEYQYHPLTSNTQGTFGSFLFPSELEHGGKPNTGSELRRQNFLTDFQPMDFVSDQSAYNQVFDGPRQSSPYENQPHFEIFNSVVPLENRNNMDMANNSPRKKLSAYVNIFKLNNEKLLSPQLSNENVERISTSEFYQPIVPKSNRNFGVELDSFLKIIKQKYSPKNADFFGERLSFIMKLSLVRSKHYALLYQKVDLKDQEALRKNQKETFEFLKYFWRLTLVYEEDCNSQYHDMEKLILTAKFLKEARVAFESLSRDYATGEWASWYGIKAFVSIHWKAILEKPQKNKINNNIRCFNIYHPDHSGEEKLIQMDTLSLHQKHLSNDCHFANLARKDQNSLLISRTKIKGEAALDKLESSLEDFLKVIEKRNDESQIFKRITTKAIKKRITYALIASFLHLHIYGSLGLPIRLPEDFLIDFKTKVFRLQQYFWELVLFQKAIFPSDLISTKPNLTNSMAVENARKPLQQIYGASEQKAESASWHASEFFIFWLWGHKLTSKQKTEIKNAIIAQERPVRMQELAEASKKFFSEKDRSHNILFHKPQQTHRRLVSSCTESLGNTALKNHELRLKQFLKLILMQYKYVEEEFKNKKKDLILNRASFVMTACFIQIQEYSSLKLGVKLREDAVKDFEEKVFQLLRYFWELVFFGKGVPPSQYPEIGENIKKSDEFTRARESLSNCAGGDETARNASWHATKFLIRWLWNQKLSNKQKGVINDKIKSKGKVTMR</sequence>
<name>A0A9Q3DCL5_9BASI</name>
<reference evidence="2" key="1">
    <citation type="submission" date="2021-03" db="EMBL/GenBank/DDBJ databases">
        <title>Draft genome sequence of rust myrtle Austropuccinia psidii MF-1, a brazilian biotype.</title>
        <authorList>
            <person name="Quecine M.C."/>
            <person name="Pachon D.M.R."/>
            <person name="Bonatelli M.L."/>
            <person name="Correr F.H."/>
            <person name="Franceschini L.M."/>
            <person name="Leite T.F."/>
            <person name="Margarido G.R.A."/>
            <person name="Almeida C.A."/>
            <person name="Ferrarezi J.A."/>
            <person name="Labate C.A."/>
        </authorList>
    </citation>
    <scope>NUCLEOTIDE SEQUENCE</scope>
    <source>
        <strain evidence="2">MF-1</strain>
    </source>
</reference>
<accession>A0A9Q3DCL5</accession>
<dbReference type="EMBL" id="AVOT02014788">
    <property type="protein sequence ID" value="MBW0498575.1"/>
    <property type="molecule type" value="Genomic_DNA"/>
</dbReference>
<feature type="chain" id="PRO_5040134493" evidence="1">
    <location>
        <begin position="23"/>
        <end position="899"/>
    </location>
</feature>
<feature type="signal peptide" evidence="1">
    <location>
        <begin position="1"/>
        <end position="22"/>
    </location>
</feature>
<keyword evidence="1" id="KW-0732">Signal</keyword>
<keyword evidence="3" id="KW-1185">Reference proteome</keyword>
<gene>
    <name evidence="2" type="ORF">O181_038290</name>
</gene>
<comment type="caution">
    <text evidence="2">The sequence shown here is derived from an EMBL/GenBank/DDBJ whole genome shotgun (WGS) entry which is preliminary data.</text>
</comment>
<evidence type="ECO:0000313" key="3">
    <source>
        <dbReference type="Proteomes" id="UP000765509"/>
    </source>
</evidence>